<protein>
    <submittedName>
        <fullName evidence="3">DUF3592 domain-containing protein</fullName>
    </submittedName>
</protein>
<keyword evidence="1" id="KW-1133">Transmembrane helix</keyword>
<evidence type="ECO:0000313" key="3">
    <source>
        <dbReference type="EMBL" id="MFC7337021.1"/>
    </source>
</evidence>
<feature type="transmembrane region" description="Helical" evidence="1">
    <location>
        <begin position="138"/>
        <end position="158"/>
    </location>
</feature>
<comment type="caution">
    <text evidence="3">The sequence shown here is derived from an EMBL/GenBank/DDBJ whole genome shotgun (WGS) entry which is preliminary data.</text>
</comment>
<dbReference type="Pfam" id="PF12158">
    <property type="entry name" value="DUF3592"/>
    <property type="match status" value="1"/>
</dbReference>
<accession>A0ABW2L3U2</accession>
<dbReference type="InterPro" id="IPR021994">
    <property type="entry name" value="DUF3592"/>
</dbReference>
<dbReference type="RefSeq" id="WP_379710937.1">
    <property type="nucleotide sequence ID" value="NZ_JBHTBS010000003.1"/>
</dbReference>
<keyword evidence="1" id="KW-0812">Transmembrane</keyword>
<organism evidence="3 4">
    <name type="scientific">Haloferula chungangensis</name>
    <dbReference type="NCBI Taxonomy" id="1048331"/>
    <lineage>
        <taxon>Bacteria</taxon>
        <taxon>Pseudomonadati</taxon>
        <taxon>Verrucomicrobiota</taxon>
        <taxon>Verrucomicrobiia</taxon>
        <taxon>Verrucomicrobiales</taxon>
        <taxon>Verrucomicrobiaceae</taxon>
        <taxon>Haloferula</taxon>
    </lineage>
</organism>
<gene>
    <name evidence="3" type="ORF">ACFQY0_07525</name>
</gene>
<dbReference type="Proteomes" id="UP001596472">
    <property type="component" value="Unassembled WGS sequence"/>
</dbReference>
<keyword evidence="1" id="KW-0472">Membrane</keyword>
<reference evidence="4" key="1">
    <citation type="journal article" date="2019" name="Int. J. Syst. Evol. Microbiol.">
        <title>The Global Catalogue of Microorganisms (GCM) 10K type strain sequencing project: providing services to taxonomists for standard genome sequencing and annotation.</title>
        <authorList>
            <consortium name="The Broad Institute Genomics Platform"/>
            <consortium name="The Broad Institute Genome Sequencing Center for Infectious Disease"/>
            <person name="Wu L."/>
            <person name="Ma J."/>
        </authorList>
    </citation>
    <scope>NUCLEOTIDE SEQUENCE [LARGE SCALE GENOMIC DNA]</scope>
    <source>
        <strain evidence="4">CGMCC 4.1467</strain>
    </source>
</reference>
<evidence type="ECO:0000259" key="2">
    <source>
        <dbReference type="Pfam" id="PF12158"/>
    </source>
</evidence>
<dbReference type="EMBL" id="JBHTBS010000003">
    <property type="protein sequence ID" value="MFC7337021.1"/>
    <property type="molecule type" value="Genomic_DNA"/>
</dbReference>
<name>A0ABW2L3U2_9BACT</name>
<evidence type="ECO:0000256" key="1">
    <source>
        <dbReference type="SAM" id="Phobius"/>
    </source>
</evidence>
<proteinExistence type="predicted"/>
<feature type="transmembrane region" description="Helical" evidence="1">
    <location>
        <begin position="12"/>
        <end position="31"/>
    </location>
</feature>
<sequence length="160" mass="17820">MAERNTGARVYLTVIGLMLALAGGVFTWLMGRSYLRASSIDHWPVVPCVILESGMEQRQVDPGRPVEVSFQVLYSYEWDGQEYKSNRYRLRGSSWSSRETEVSMLMDKYPAGSVQDCHVNRADPGLAVLAGESKAPGYSLWFPVIFLVGGLGVVVGAWRR</sequence>
<evidence type="ECO:0000313" key="4">
    <source>
        <dbReference type="Proteomes" id="UP001596472"/>
    </source>
</evidence>
<keyword evidence="4" id="KW-1185">Reference proteome</keyword>
<feature type="domain" description="DUF3592" evidence="2">
    <location>
        <begin position="46"/>
        <end position="132"/>
    </location>
</feature>